<gene>
    <name evidence="2" type="ORF">S06H3_25885</name>
</gene>
<keyword evidence="1" id="KW-0812">Transmembrane</keyword>
<proteinExistence type="predicted"/>
<comment type="caution">
    <text evidence="2">The sequence shown here is derived from an EMBL/GenBank/DDBJ whole genome shotgun (WGS) entry which is preliminary data.</text>
</comment>
<dbReference type="NCBIfam" id="TIGR04088">
    <property type="entry name" value="cognate_SipW"/>
    <property type="match status" value="1"/>
</dbReference>
<organism evidence="2">
    <name type="scientific">marine sediment metagenome</name>
    <dbReference type="NCBI Taxonomy" id="412755"/>
    <lineage>
        <taxon>unclassified sequences</taxon>
        <taxon>metagenomes</taxon>
        <taxon>ecological metagenomes</taxon>
    </lineage>
</organism>
<protein>
    <submittedName>
        <fullName evidence="2">Uncharacterized protein</fullName>
    </submittedName>
</protein>
<keyword evidence="1" id="KW-1133">Transmembrane helix</keyword>
<dbReference type="EMBL" id="BARV01014925">
    <property type="protein sequence ID" value="GAI24821.1"/>
    <property type="molecule type" value="Genomic_DNA"/>
</dbReference>
<dbReference type="Pfam" id="PF12389">
    <property type="entry name" value="Peptidase_M73"/>
    <property type="match status" value="1"/>
</dbReference>
<accession>X1N3H5</accession>
<keyword evidence="1" id="KW-0472">Membrane</keyword>
<reference evidence="2" key="1">
    <citation type="journal article" date="2014" name="Front. Microbiol.">
        <title>High frequency of phylogenetically diverse reductive dehalogenase-homologous genes in deep subseafloor sedimentary metagenomes.</title>
        <authorList>
            <person name="Kawai M."/>
            <person name="Futagami T."/>
            <person name="Toyoda A."/>
            <person name="Takaki Y."/>
            <person name="Nishi S."/>
            <person name="Hori S."/>
            <person name="Arai W."/>
            <person name="Tsubouchi T."/>
            <person name="Morono Y."/>
            <person name="Uchiyama I."/>
            <person name="Ito T."/>
            <person name="Fujiyama A."/>
            <person name="Inagaki F."/>
            <person name="Takami H."/>
        </authorList>
    </citation>
    <scope>NUCLEOTIDE SEQUENCE</scope>
    <source>
        <strain evidence="2">Expedition CK06-06</strain>
    </source>
</reference>
<evidence type="ECO:0000313" key="2">
    <source>
        <dbReference type="EMBL" id="GAI24821.1"/>
    </source>
</evidence>
<feature type="transmembrane region" description="Helical" evidence="1">
    <location>
        <begin position="26"/>
        <end position="51"/>
    </location>
</feature>
<name>X1N3H5_9ZZZZ</name>
<feature type="non-terminal residue" evidence="2">
    <location>
        <position position="264"/>
    </location>
</feature>
<dbReference type="InterPro" id="IPR022121">
    <property type="entry name" value="Peptidase_M73_camelysin"/>
</dbReference>
<sequence length="264" mass="29185">MIRKRFFDIIPPKGYKRKIIRKRKSYILHPGFAIVKTSIVKIVALLVIVSLSCAGLSTIIKTFAYFNDTENSSGNFYAGTLDFYLSSPANFSPPTLALGESATRTIDFINTANIPKYNITATSFVGALCEYLNLEASLDGGGILYSGNLAAFTYGPLVFEAPEVWSFTLTLPADAPEIIQGQTCQFNFVFFGSQTKNDLPFGEGFSDIEEISNNIAVKICYSAEIRTMDYWKNHTSVYLPHLPQYLGATPTDELINTTTTVNQV</sequence>
<dbReference type="AlphaFoldDB" id="X1N3H5"/>
<evidence type="ECO:0000256" key="1">
    <source>
        <dbReference type="SAM" id="Phobius"/>
    </source>
</evidence>
<dbReference type="InterPro" id="IPR023833">
    <property type="entry name" value="Signal_pept_SipW-depend-type"/>
</dbReference>